<dbReference type="RefSeq" id="WP_144350996.1">
    <property type="nucleotide sequence ID" value="NZ_CP036259.1"/>
</dbReference>
<comment type="subcellular location">
    <subcellularLocation>
        <location evidence="1">Membrane</location>
        <topology evidence="1">Multi-pass membrane protein</topology>
    </subcellularLocation>
</comment>
<dbReference type="AlphaFoldDB" id="A0A517DVX7"/>
<dbReference type="PANTHER" id="PTHR34975:SF2">
    <property type="entry name" value="SPORE GERMINATION PROTEIN A2"/>
    <property type="match status" value="1"/>
</dbReference>
<dbReference type="EMBL" id="CP036259">
    <property type="protein sequence ID" value="QDR81510.1"/>
    <property type="molecule type" value="Genomic_DNA"/>
</dbReference>
<keyword evidence="3" id="KW-0813">Transport</keyword>
<evidence type="ECO:0000256" key="7">
    <source>
        <dbReference type="ARBA" id="ARBA00023136"/>
    </source>
</evidence>
<evidence type="ECO:0000256" key="1">
    <source>
        <dbReference type="ARBA" id="ARBA00004141"/>
    </source>
</evidence>
<evidence type="ECO:0000256" key="8">
    <source>
        <dbReference type="SAM" id="Phobius"/>
    </source>
</evidence>
<keyword evidence="5 8" id="KW-0812">Transmembrane</keyword>
<feature type="transmembrane region" description="Helical" evidence="8">
    <location>
        <begin position="299"/>
        <end position="317"/>
    </location>
</feature>
<accession>A0A517DVX7</accession>
<dbReference type="Pfam" id="PF03845">
    <property type="entry name" value="Spore_permease"/>
    <property type="match status" value="1"/>
</dbReference>
<evidence type="ECO:0000313" key="10">
    <source>
        <dbReference type="Proteomes" id="UP000320776"/>
    </source>
</evidence>
<evidence type="ECO:0000256" key="5">
    <source>
        <dbReference type="ARBA" id="ARBA00022692"/>
    </source>
</evidence>
<organism evidence="9 10">
    <name type="scientific">Sporomusa termitida</name>
    <dbReference type="NCBI Taxonomy" id="2377"/>
    <lineage>
        <taxon>Bacteria</taxon>
        <taxon>Bacillati</taxon>
        <taxon>Bacillota</taxon>
        <taxon>Negativicutes</taxon>
        <taxon>Selenomonadales</taxon>
        <taxon>Sporomusaceae</taxon>
        <taxon>Sporomusa</taxon>
    </lineage>
</organism>
<dbReference type="InterPro" id="IPR004761">
    <property type="entry name" value="Spore_GerAB"/>
</dbReference>
<feature type="transmembrane region" description="Helical" evidence="8">
    <location>
        <begin position="263"/>
        <end position="287"/>
    </location>
</feature>
<proteinExistence type="inferred from homology"/>
<keyword evidence="4" id="KW-0309">Germination</keyword>
<feature type="transmembrane region" description="Helical" evidence="8">
    <location>
        <begin position="212"/>
        <end position="233"/>
    </location>
</feature>
<dbReference type="GO" id="GO:0016020">
    <property type="term" value="C:membrane"/>
    <property type="evidence" value="ECO:0007669"/>
    <property type="project" value="UniProtKB-SubCell"/>
</dbReference>
<protein>
    <submittedName>
        <fullName evidence="9">Spore germination protein (Amino acid permease)</fullName>
    </submittedName>
</protein>
<evidence type="ECO:0000256" key="3">
    <source>
        <dbReference type="ARBA" id="ARBA00022448"/>
    </source>
</evidence>
<gene>
    <name evidence="9" type="ORF">SPTER_28960</name>
</gene>
<name>A0A517DVX7_9FIRM</name>
<comment type="similarity">
    <text evidence="2">Belongs to the amino acid-polyamine-organocation (APC) superfamily. Spore germination protein (SGP) (TC 2.A.3.9) family.</text>
</comment>
<dbReference type="Proteomes" id="UP000320776">
    <property type="component" value="Chromosome"/>
</dbReference>
<feature type="transmembrane region" description="Helical" evidence="8">
    <location>
        <begin position="138"/>
        <end position="160"/>
    </location>
</feature>
<evidence type="ECO:0000256" key="6">
    <source>
        <dbReference type="ARBA" id="ARBA00022989"/>
    </source>
</evidence>
<evidence type="ECO:0000256" key="4">
    <source>
        <dbReference type="ARBA" id="ARBA00022544"/>
    </source>
</evidence>
<keyword evidence="10" id="KW-1185">Reference proteome</keyword>
<dbReference type="OrthoDB" id="1675410at2"/>
<dbReference type="PANTHER" id="PTHR34975">
    <property type="entry name" value="SPORE GERMINATION PROTEIN A2"/>
    <property type="match status" value="1"/>
</dbReference>
<keyword evidence="6 8" id="KW-1133">Transmembrane helix</keyword>
<feature type="transmembrane region" description="Helical" evidence="8">
    <location>
        <begin position="115"/>
        <end position="131"/>
    </location>
</feature>
<evidence type="ECO:0000313" key="9">
    <source>
        <dbReference type="EMBL" id="QDR81510.1"/>
    </source>
</evidence>
<dbReference type="GO" id="GO:0009847">
    <property type="term" value="P:spore germination"/>
    <property type="evidence" value="ECO:0007669"/>
    <property type="project" value="InterPro"/>
</dbReference>
<feature type="transmembrane region" description="Helical" evidence="8">
    <location>
        <begin position="33"/>
        <end position="53"/>
    </location>
</feature>
<feature type="transmembrane region" description="Helical" evidence="8">
    <location>
        <begin position="180"/>
        <end position="200"/>
    </location>
</feature>
<keyword evidence="7 8" id="KW-0472">Membrane</keyword>
<dbReference type="KEGG" id="sted:SPTER_28960"/>
<sequence length="360" mass="39335">MGISEGLALVFLNTFPRIFLTRPAQTIEANAGLAWFAVALPLITLLIPVYMLLYVFQRNQGDIYAVTQQLLGKVGARAVSLVLITMFVSDAALLLRQFAENTLLTALPFMEFNNAISWYTVNAVILCYLGIECIARTAYIILPFGVASLGFVMAALTPFYDINLLGPWQGHGFGTAVRSGIAVSGINFGVLILFVLGPVLQNLRTIKRAAIFGLGGSTLLKALSIFVFTLTFGTKIALEKTIPFFEMARLVYLNRYIQRVESLFIMLWVIAGIMSIAIDIYIACYLLTRALNLSTPRPLIASLALLVTGIAMIPPDIASVIRLDTIVTVTLHNAGLYGIPLLLFAATVFKGRKKKSWTSA</sequence>
<reference evidence="9 10" key="1">
    <citation type="submission" date="2019-02" db="EMBL/GenBank/DDBJ databases">
        <title>Closed genome of Sporomusa termitida DSM 4440.</title>
        <authorList>
            <person name="Poehlein A."/>
            <person name="Daniel R."/>
        </authorList>
    </citation>
    <scope>NUCLEOTIDE SEQUENCE [LARGE SCALE GENOMIC DNA]</scope>
    <source>
        <strain evidence="9 10">DSM 4440</strain>
    </source>
</reference>
<feature type="transmembrane region" description="Helical" evidence="8">
    <location>
        <begin position="329"/>
        <end position="349"/>
    </location>
</feature>
<feature type="transmembrane region" description="Helical" evidence="8">
    <location>
        <begin position="74"/>
        <end position="95"/>
    </location>
</feature>
<evidence type="ECO:0000256" key="2">
    <source>
        <dbReference type="ARBA" id="ARBA00007998"/>
    </source>
</evidence>